<keyword evidence="2" id="KW-0472">Membrane</keyword>
<comment type="caution">
    <text evidence="3">The sequence shown here is derived from an EMBL/GenBank/DDBJ whole genome shotgun (WGS) entry which is preliminary data.</text>
</comment>
<sequence length="424" mass="46754">MFTGSPFSNNRRPTLNDPRQPPYNAATTHPASIRPPSSFSLPPSGQSRVHVTLAGQGCDKERAWIDQWQTMKEHWHPAALAPGKSAGSDWGGTDEVEAMNEVDKAGEGWTKTVCQCAGTTSLQGQTPLPNEVEGGRTSNERSSRLARRDRHQTQSVQACRQMSPSFPAYSTSCLTSTPTLRNNNDRPAESDAMAIQLYEGPIGGTYGGAIPTCLSTMSYIQQRKASNPPLPPLLLVNHPLRLGDKQPGFHLRTPGQRFPPSSLLLPPKPLLDRPLVDLVERSINGNMLKSGKSSVCTHWSTTAVPDYHRPDPRFDPDDFLCSSLSRRSCKAKRRSLTRMSCRLSLPLLQSANPQVNDRNHDSLGFPIIIMFEIAHLLYVGGGIPIMLGRFMLRKHLHPHPRHPHPLARFSPSLVLLAQKMSSPS</sequence>
<feature type="region of interest" description="Disordered" evidence="1">
    <location>
        <begin position="1"/>
        <end position="47"/>
    </location>
</feature>
<organism evidence="3 4">
    <name type="scientific">Filobasidium floriforme</name>
    <dbReference type="NCBI Taxonomy" id="5210"/>
    <lineage>
        <taxon>Eukaryota</taxon>
        <taxon>Fungi</taxon>
        <taxon>Dikarya</taxon>
        <taxon>Basidiomycota</taxon>
        <taxon>Agaricomycotina</taxon>
        <taxon>Tremellomycetes</taxon>
        <taxon>Filobasidiales</taxon>
        <taxon>Filobasidiaceae</taxon>
        <taxon>Filobasidium</taxon>
    </lineage>
</organism>
<feature type="region of interest" description="Disordered" evidence="1">
    <location>
        <begin position="120"/>
        <end position="159"/>
    </location>
</feature>
<evidence type="ECO:0000313" key="3">
    <source>
        <dbReference type="EMBL" id="KAG7527336.1"/>
    </source>
</evidence>
<keyword evidence="4" id="KW-1185">Reference proteome</keyword>
<proteinExistence type="predicted"/>
<evidence type="ECO:0000313" key="4">
    <source>
        <dbReference type="Proteomes" id="UP000812966"/>
    </source>
</evidence>
<feature type="compositionally biased region" description="Polar residues" evidence="1">
    <location>
        <begin position="1"/>
        <end position="13"/>
    </location>
</feature>
<gene>
    <name evidence="3" type="ORF">FFLO_07037</name>
</gene>
<dbReference type="AlphaFoldDB" id="A0A8K0JDQ1"/>
<keyword evidence="2" id="KW-0812">Transmembrane</keyword>
<accession>A0A8K0JDQ1</accession>
<keyword evidence="2" id="KW-1133">Transmembrane helix</keyword>
<feature type="transmembrane region" description="Helical" evidence="2">
    <location>
        <begin position="363"/>
        <end position="387"/>
    </location>
</feature>
<feature type="compositionally biased region" description="Polar residues" evidence="1">
    <location>
        <begin position="25"/>
        <end position="47"/>
    </location>
</feature>
<name>A0A8K0JDQ1_9TREE</name>
<evidence type="ECO:0000256" key="2">
    <source>
        <dbReference type="SAM" id="Phobius"/>
    </source>
</evidence>
<dbReference type="EMBL" id="JABELV010000322">
    <property type="protein sequence ID" value="KAG7527336.1"/>
    <property type="molecule type" value="Genomic_DNA"/>
</dbReference>
<evidence type="ECO:0000256" key="1">
    <source>
        <dbReference type="SAM" id="MobiDB-lite"/>
    </source>
</evidence>
<protein>
    <submittedName>
        <fullName evidence="3">Uncharacterized protein</fullName>
    </submittedName>
</protein>
<dbReference type="Proteomes" id="UP000812966">
    <property type="component" value="Unassembled WGS sequence"/>
</dbReference>
<reference evidence="3" key="1">
    <citation type="submission" date="2020-04" db="EMBL/GenBank/DDBJ databases">
        <title>Analysis of mating type loci in Filobasidium floriforme.</title>
        <authorList>
            <person name="Nowrousian M."/>
        </authorList>
    </citation>
    <scope>NUCLEOTIDE SEQUENCE</scope>
    <source>
        <strain evidence="3">CBS 6242</strain>
    </source>
</reference>